<accession>A0A9Q7F164</accession>
<dbReference type="NCBIfam" id="TIGR02757">
    <property type="entry name" value="TIGR02757 family protein"/>
    <property type="match status" value="1"/>
</dbReference>
<keyword evidence="2" id="KW-1185">Reference proteome</keyword>
<protein>
    <submittedName>
        <fullName evidence="1">TIGR02757 family protein</fullName>
    </submittedName>
</protein>
<dbReference type="InterPro" id="IPR014127">
    <property type="entry name" value="CHP02757"/>
</dbReference>
<dbReference type="GO" id="GO:0006281">
    <property type="term" value="P:DNA repair"/>
    <property type="evidence" value="ECO:0007669"/>
    <property type="project" value="InterPro"/>
</dbReference>
<name>A0A9Q7F164_9BACT</name>
<gene>
    <name evidence="1" type="ORF">KAR29_02330</name>
</gene>
<dbReference type="InterPro" id="IPR011257">
    <property type="entry name" value="DNA_glycosylase"/>
</dbReference>
<dbReference type="Pfam" id="PF09674">
    <property type="entry name" value="DUF2400"/>
    <property type="match status" value="1"/>
</dbReference>
<dbReference type="EMBL" id="CP072943">
    <property type="protein sequence ID" value="QTX33642.1"/>
    <property type="molecule type" value="Genomic_DNA"/>
</dbReference>
<dbReference type="GO" id="GO:0003824">
    <property type="term" value="F:catalytic activity"/>
    <property type="evidence" value="ECO:0007669"/>
    <property type="project" value="InterPro"/>
</dbReference>
<dbReference type="SUPFAM" id="SSF48150">
    <property type="entry name" value="DNA-glycosylase"/>
    <property type="match status" value="1"/>
</dbReference>
<dbReference type="KEGG" id="aram:KAR29_02330"/>
<sequence length="275" mass="30401">MRAYAPALECLYRAYNVPEFLHPDPVEIVRRYRSLREREIVAFVAASLAYGRATLIQKSLTEVLAVLGDSPASFLKEVGASFLRERFSGFRHRFTDGAELADLLAALGSVLREREGLEAAFGEGLRRGERSPRPLASFVGLLRSKMARPSSSLLADPDRGSACKRLHLFLKWMVRVDAVDPGGWSVLAPSALVVPVDTHMHRIGLALGLTERGQADIRTALEMTEAFALVRPDDPARYDFALTRFGIRSDLDMESLLAFCRLPAEGVPPLPPQRS</sequence>
<dbReference type="Proteomes" id="UP000671879">
    <property type="component" value="Chromosome"/>
</dbReference>
<dbReference type="AlphaFoldDB" id="A0A9Q7F164"/>
<evidence type="ECO:0000313" key="1">
    <source>
        <dbReference type="EMBL" id="QTX33642.1"/>
    </source>
</evidence>
<organism evidence="1 2">
    <name type="scientific">Aminithiophilus ramosus</name>
    <dbReference type="NCBI Taxonomy" id="3029084"/>
    <lineage>
        <taxon>Bacteria</taxon>
        <taxon>Thermotogati</taxon>
        <taxon>Synergistota</taxon>
        <taxon>Synergistia</taxon>
        <taxon>Synergistales</taxon>
        <taxon>Aminithiophilaceae</taxon>
        <taxon>Aminithiophilus</taxon>
    </lineage>
</organism>
<reference evidence="2" key="1">
    <citation type="submission" date="2021-04" db="EMBL/GenBank/DDBJ databases">
        <title>A novel Synergistetes isolate from a pyrite-forming mixed culture.</title>
        <authorList>
            <person name="Bunk B."/>
            <person name="Sproer C."/>
            <person name="Spring S."/>
            <person name="Pester M."/>
        </authorList>
    </citation>
    <scope>NUCLEOTIDE SEQUENCE [LARGE SCALE GENOMIC DNA]</scope>
    <source>
        <strain evidence="2">J.5.4.2-T.3.5.2</strain>
    </source>
</reference>
<evidence type="ECO:0000313" key="2">
    <source>
        <dbReference type="Proteomes" id="UP000671879"/>
    </source>
</evidence>
<proteinExistence type="predicted"/>